<accession>A0ABS4JX36</accession>
<reference evidence="1 2" key="1">
    <citation type="submission" date="2021-03" db="EMBL/GenBank/DDBJ databases">
        <title>Genomic Encyclopedia of Type Strains, Phase IV (KMG-IV): sequencing the most valuable type-strain genomes for metagenomic binning, comparative biology and taxonomic classification.</title>
        <authorList>
            <person name="Goeker M."/>
        </authorList>
    </citation>
    <scope>NUCLEOTIDE SEQUENCE [LARGE SCALE GENOMIC DNA]</scope>
    <source>
        <strain evidence="1 2">DSM 27138</strain>
    </source>
</reference>
<evidence type="ECO:0000313" key="2">
    <source>
        <dbReference type="Proteomes" id="UP001519289"/>
    </source>
</evidence>
<dbReference type="RefSeq" id="WP_209468195.1">
    <property type="nucleotide sequence ID" value="NZ_JAGGLG010000048.1"/>
</dbReference>
<dbReference type="PANTHER" id="PTHR43394">
    <property type="entry name" value="ATP-DEPENDENT PERMEASE MDL1, MITOCHONDRIAL"/>
    <property type="match status" value="1"/>
</dbReference>
<sequence>MRAGTTTVVISHRLSTVLNCDRIYVLDKGRIVESGTHQELMQLRGTYYRIFRWQAHYTAPHAGLRLCLRSPGPPGSG</sequence>
<gene>
    <name evidence="1" type="ORF">J2Z79_003547</name>
</gene>
<proteinExistence type="predicted"/>
<dbReference type="PANTHER" id="PTHR43394:SF1">
    <property type="entry name" value="ATP-BINDING CASSETTE SUB-FAMILY B MEMBER 10, MITOCHONDRIAL"/>
    <property type="match status" value="1"/>
</dbReference>
<dbReference type="EMBL" id="JAGGLG010000048">
    <property type="protein sequence ID" value="MBP2020093.1"/>
    <property type="molecule type" value="Genomic_DNA"/>
</dbReference>
<dbReference type="Gene3D" id="3.40.50.300">
    <property type="entry name" value="P-loop containing nucleotide triphosphate hydrolases"/>
    <property type="match status" value="1"/>
</dbReference>
<protein>
    <submittedName>
        <fullName evidence="1">ABC-type multidrug transport system fused ATPase/permease subunit</fullName>
    </submittedName>
</protein>
<evidence type="ECO:0000313" key="1">
    <source>
        <dbReference type="EMBL" id="MBP2020093.1"/>
    </source>
</evidence>
<name>A0ABS4JX36_9FIRM</name>
<keyword evidence="2" id="KW-1185">Reference proteome</keyword>
<dbReference type="Proteomes" id="UP001519289">
    <property type="component" value="Unassembled WGS sequence"/>
</dbReference>
<dbReference type="InterPro" id="IPR027417">
    <property type="entry name" value="P-loop_NTPase"/>
</dbReference>
<dbReference type="SUPFAM" id="SSF52540">
    <property type="entry name" value="P-loop containing nucleoside triphosphate hydrolases"/>
    <property type="match status" value="1"/>
</dbReference>
<comment type="caution">
    <text evidence="1">The sequence shown here is derived from an EMBL/GenBank/DDBJ whole genome shotgun (WGS) entry which is preliminary data.</text>
</comment>
<organism evidence="1 2">
    <name type="scientific">Symbiobacterium terraclitae</name>
    <dbReference type="NCBI Taxonomy" id="557451"/>
    <lineage>
        <taxon>Bacteria</taxon>
        <taxon>Bacillati</taxon>
        <taxon>Bacillota</taxon>
        <taxon>Clostridia</taxon>
        <taxon>Eubacteriales</taxon>
        <taxon>Symbiobacteriaceae</taxon>
        <taxon>Symbiobacterium</taxon>
    </lineage>
</organism>
<dbReference type="InterPro" id="IPR039421">
    <property type="entry name" value="Type_1_exporter"/>
</dbReference>